<evidence type="ECO:0000256" key="1">
    <source>
        <dbReference type="ARBA" id="ARBA00022723"/>
    </source>
</evidence>
<keyword evidence="4" id="KW-0732">Signal</keyword>
<dbReference type="CDD" id="cd10917">
    <property type="entry name" value="CE4_NodB_like_6s_7s"/>
    <property type="match status" value="1"/>
</dbReference>
<feature type="compositionally biased region" description="Basic and acidic residues" evidence="3">
    <location>
        <begin position="237"/>
        <end position="253"/>
    </location>
</feature>
<dbReference type="AlphaFoldDB" id="A0A366LR95"/>
<dbReference type="PANTHER" id="PTHR10587:SF133">
    <property type="entry name" value="CHITIN DEACETYLASE 1-RELATED"/>
    <property type="match status" value="1"/>
</dbReference>
<dbReference type="PANTHER" id="PTHR10587">
    <property type="entry name" value="GLYCOSYL TRANSFERASE-RELATED"/>
    <property type="match status" value="1"/>
</dbReference>
<dbReference type="Gene3D" id="3.20.20.370">
    <property type="entry name" value="Glycoside hydrolase/deacetylase"/>
    <property type="match status" value="1"/>
</dbReference>
<gene>
    <name evidence="6" type="ORF">DP939_29630</name>
</gene>
<feature type="signal peptide" evidence="4">
    <location>
        <begin position="1"/>
        <end position="31"/>
    </location>
</feature>
<dbReference type="InterPro" id="IPR050248">
    <property type="entry name" value="Polysacc_deacetylase_ArnD"/>
</dbReference>
<name>A0A366LR95_9ACTN</name>
<evidence type="ECO:0000256" key="3">
    <source>
        <dbReference type="SAM" id="MobiDB-lite"/>
    </source>
</evidence>
<feature type="region of interest" description="Disordered" evidence="3">
    <location>
        <begin position="237"/>
        <end position="270"/>
    </location>
</feature>
<proteinExistence type="predicted"/>
<dbReference type="GO" id="GO:0016020">
    <property type="term" value="C:membrane"/>
    <property type="evidence" value="ECO:0007669"/>
    <property type="project" value="TreeGrafter"/>
</dbReference>
<keyword evidence="1" id="KW-0479">Metal-binding</keyword>
<evidence type="ECO:0000259" key="5">
    <source>
        <dbReference type="PROSITE" id="PS51677"/>
    </source>
</evidence>
<sequence>MARHQRARLPLAVALAGALAGMGAAAPAAHAEAPKKPPKKEAKVDCAKVKCLALTFDDGPGKYAGKLLDTLKKYDAKATFFLEGQYAKSRPTFVKRMAKEGHDLGNHSYKHPKFREITEQEISDELTSTQELVKKAAGKAPTMIRPPYGEFDERTVRIAAQMGLPLVLWNGGSRDWATKNETAIYKEVLRSAKRDGVILMHDWVQQTVTVMPKLLKELKRQGYHLVTVTSLLRDGRKLEPGEIYPDPKVKQEDLESPPEDMQSPPDDEEY</sequence>
<keyword evidence="7" id="KW-1185">Reference proteome</keyword>
<dbReference type="RefSeq" id="WP_113984112.1">
    <property type="nucleotide sequence ID" value="NZ_QMEY01000016.1"/>
</dbReference>
<reference evidence="6 7" key="1">
    <citation type="submission" date="2018-06" db="EMBL/GenBank/DDBJ databases">
        <title>Sphaerisporangium craniellae sp. nov., isolated from a marine sponge in the South China Sea.</title>
        <authorList>
            <person name="Li L."/>
        </authorList>
    </citation>
    <scope>NUCLEOTIDE SEQUENCE [LARGE SCALE GENOMIC DNA]</scope>
    <source>
        <strain evidence="6 7">LHW63015</strain>
    </source>
</reference>
<dbReference type="InterPro" id="IPR011330">
    <property type="entry name" value="Glyco_hydro/deAcase_b/a-brl"/>
</dbReference>
<evidence type="ECO:0000313" key="7">
    <source>
        <dbReference type="Proteomes" id="UP000253303"/>
    </source>
</evidence>
<evidence type="ECO:0000313" key="6">
    <source>
        <dbReference type="EMBL" id="RBQ16485.1"/>
    </source>
</evidence>
<dbReference type="Proteomes" id="UP000253303">
    <property type="component" value="Unassembled WGS sequence"/>
</dbReference>
<dbReference type="GO" id="GO:0046872">
    <property type="term" value="F:metal ion binding"/>
    <property type="evidence" value="ECO:0007669"/>
    <property type="project" value="UniProtKB-KW"/>
</dbReference>
<feature type="domain" description="NodB homology" evidence="5">
    <location>
        <begin position="50"/>
        <end position="226"/>
    </location>
</feature>
<keyword evidence="2" id="KW-0378">Hydrolase</keyword>
<feature type="chain" id="PRO_5016817422" evidence="4">
    <location>
        <begin position="32"/>
        <end position="270"/>
    </location>
</feature>
<dbReference type="OrthoDB" id="3521160at2"/>
<dbReference type="GO" id="GO:0016810">
    <property type="term" value="F:hydrolase activity, acting on carbon-nitrogen (but not peptide) bonds"/>
    <property type="evidence" value="ECO:0007669"/>
    <property type="project" value="InterPro"/>
</dbReference>
<dbReference type="Pfam" id="PF01522">
    <property type="entry name" value="Polysacc_deac_1"/>
    <property type="match status" value="1"/>
</dbReference>
<protein>
    <submittedName>
        <fullName evidence="6">Polysaccharide deacetylase family protein</fullName>
    </submittedName>
</protein>
<evidence type="ECO:0000256" key="2">
    <source>
        <dbReference type="ARBA" id="ARBA00022801"/>
    </source>
</evidence>
<dbReference type="EMBL" id="QMEY01000016">
    <property type="protein sequence ID" value="RBQ16485.1"/>
    <property type="molecule type" value="Genomic_DNA"/>
</dbReference>
<comment type="caution">
    <text evidence="6">The sequence shown here is derived from an EMBL/GenBank/DDBJ whole genome shotgun (WGS) entry which is preliminary data.</text>
</comment>
<accession>A0A366LR95</accession>
<dbReference type="GO" id="GO:0005975">
    <property type="term" value="P:carbohydrate metabolic process"/>
    <property type="evidence" value="ECO:0007669"/>
    <property type="project" value="InterPro"/>
</dbReference>
<dbReference type="PROSITE" id="PS51677">
    <property type="entry name" value="NODB"/>
    <property type="match status" value="1"/>
</dbReference>
<organism evidence="6 7">
    <name type="scientific">Spongiactinospora rosea</name>
    <dbReference type="NCBI Taxonomy" id="2248750"/>
    <lineage>
        <taxon>Bacteria</taxon>
        <taxon>Bacillati</taxon>
        <taxon>Actinomycetota</taxon>
        <taxon>Actinomycetes</taxon>
        <taxon>Streptosporangiales</taxon>
        <taxon>Streptosporangiaceae</taxon>
        <taxon>Spongiactinospora</taxon>
    </lineage>
</organism>
<evidence type="ECO:0000256" key="4">
    <source>
        <dbReference type="SAM" id="SignalP"/>
    </source>
</evidence>
<dbReference type="SUPFAM" id="SSF88713">
    <property type="entry name" value="Glycoside hydrolase/deacetylase"/>
    <property type="match status" value="1"/>
</dbReference>
<dbReference type="InterPro" id="IPR002509">
    <property type="entry name" value="NODB_dom"/>
</dbReference>